<dbReference type="InterPro" id="IPR027051">
    <property type="entry name" value="XdhC_Rossmann_dom"/>
</dbReference>
<evidence type="ECO:0000259" key="2">
    <source>
        <dbReference type="Pfam" id="PF13478"/>
    </source>
</evidence>
<feature type="domain" description="XdhC Rossmann" evidence="2">
    <location>
        <begin position="171"/>
        <end position="317"/>
    </location>
</feature>
<protein>
    <submittedName>
        <fullName evidence="3">Xanthine dehydrogenase accessory factor</fullName>
    </submittedName>
</protein>
<dbReference type="Gene3D" id="3.40.50.720">
    <property type="entry name" value="NAD(P)-binding Rossmann-like Domain"/>
    <property type="match status" value="1"/>
</dbReference>
<dbReference type="PANTHER" id="PTHR30388:SF4">
    <property type="entry name" value="MOLYBDENUM COFACTOR INSERTION CHAPERONE PAOD"/>
    <property type="match status" value="1"/>
</dbReference>
<gene>
    <name evidence="3" type="ORF">SAMN05421848_0622</name>
</gene>
<dbReference type="EMBL" id="FOLY01000001">
    <property type="protein sequence ID" value="SFC11985.1"/>
    <property type="molecule type" value="Genomic_DNA"/>
</dbReference>
<dbReference type="AlphaFoldDB" id="A0A1I1GKK1"/>
<dbReference type="STRING" id="402385.SAMN05421848_0622"/>
<sequence length="339" mass="36102">MRHLDLQVIQQAREWACTHDTLWLCTVLGTYGSSPRAPGSMLVATGDGQHVGSLSGGCVEEAFIESLQDGAFSSPATIVRYGESQEESQRLQLPCGGVLEVLIERLVVNDELKVHLEVLEATLLGRKCLIRRVNPETGRYRVVLDESPNGPSVSRNGQGQVEIRVGPALRLILAGISPVAGFCAQFARALGYEVIVCDPRDDVRRDFIAAGNGEGVEVQAALPALFIASGACHEATAVVALTHDPRIDDPAMVEAVKTPAFYVGVMGSQRTSQKRAERLKRSGGLNDDQIARIHMPIGMDLGSKAPAEIALSVVADVMRVYNGKAGETSLAAAPVATAV</sequence>
<evidence type="ECO:0000313" key="4">
    <source>
        <dbReference type="Proteomes" id="UP000199046"/>
    </source>
</evidence>
<keyword evidence="4" id="KW-1185">Reference proteome</keyword>
<dbReference type="InterPro" id="IPR052698">
    <property type="entry name" value="MoCofactor_Util/Proc"/>
</dbReference>
<feature type="domain" description="XdhC- CoxI" evidence="1">
    <location>
        <begin position="19"/>
        <end position="82"/>
    </location>
</feature>
<evidence type="ECO:0000313" key="3">
    <source>
        <dbReference type="EMBL" id="SFC11985.1"/>
    </source>
</evidence>
<proteinExistence type="predicted"/>
<dbReference type="Proteomes" id="UP000199046">
    <property type="component" value="Unassembled WGS sequence"/>
</dbReference>
<dbReference type="OrthoDB" id="9815497at2"/>
<dbReference type="Pfam" id="PF13478">
    <property type="entry name" value="XdhC_C"/>
    <property type="match status" value="1"/>
</dbReference>
<name>A0A1I1GKK1_9GAMM</name>
<dbReference type="InterPro" id="IPR003777">
    <property type="entry name" value="XdhC_CoxI"/>
</dbReference>
<evidence type="ECO:0000259" key="1">
    <source>
        <dbReference type="Pfam" id="PF02625"/>
    </source>
</evidence>
<dbReference type="PANTHER" id="PTHR30388">
    <property type="entry name" value="ALDEHYDE OXIDOREDUCTASE MOLYBDENUM COFACTOR ASSEMBLY PROTEIN"/>
    <property type="match status" value="1"/>
</dbReference>
<accession>A0A1I1GKK1</accession>
<reference evidence="4" key="1">
    <citation type="submission" date="2016-10" db="EMBL/GenBank/DDBJ databases">
        <authorList>
            <person name="Varghese N."/>
            <person name="Submissions S."/>
        </authorList>
    </citation>
    <scope>NUCLEOTIDE SEQUENCE [LARGE SCALE GENOMIC DNA]</scope>
    <source>
        <strain evidence="4">DSM 23439</strain>
    </source>
</reference>
<organism evidence="3 4">
    <name type="scientific">Kushneria avicenniae</name>
    <dbReference type="NCBI Taxonomy" id="402385"/>
    <lineage>
        <taxon>Bacteria</taxon>
        <taxon>Pseudomonadati</taxon>
        <taxon>Pseudomonadota</taxon>
        <taxon>Gammaproteobacteria</taxon>
        <taxon>Oceanospirillales</taxon>
        <taxon>Halomonadaceae</taxon>
        <taxon>Kushneria</taxon>
    </lineage>
</organism>
<dbReference type="RefSeq" id="WP_090130646.1">
    <property type="nucleotide sequence ID" value="NZ_FOLY01000001.1"/>
</dbReference>
<dbReference type="Pfam" id="PF02625">
    <property type="entry name" value="XdhC_CoxI"/>
    <property type="match status" value="1"/>
</dbReference>